<evidence type="ECO:0000313" key="3">
    <source>
        <dbReference type="Proteomes" id="UP000887159"/>
    </source>
</evidence>
<proteinExistence type="predicted"/>
<name>A0A8X7BC52_TRICX</name>
<feature type="region of interest" description="Disordered" evidence="1">
    <location>
        <begin position="1"/>
        <end position="26"/>
    </location>
</feature>
<organism evidence="2 3">
    <name type="scientific">Trichonephila clavipes</name>
    <name type="common">Golden silk orbweaver</name>
    <name type="synonym">Nephila clavipes</name>
    <dbReference type="NCBI Taxonomy" id="2585209"/>
    <lineage>
        <taxon>Eukaryota</taxon>
        <taxon>Metazoa</taxon>
        <taxon>Ecdysozoa</taxon>
        <taxon>Arthropoda</taxon>
        <taxon>Chelicerata</taxon>
        <taxon>Arachnida</taxon>
        <taxon>Araneae</taxon>
        <taxon>Araneomorphae</taxon>
        <taxon>Entelegynae</taxon>
        <taxon>Araneoidea</taxon>
        <taxon>Nephilidae</taxon>
        <taxon>Trichonephila</taxon>
    </lineage>
</organism>
<sequence>MERKKGIRTAADSGQSGCPVVASRKSNRSRENHAIFARRRSCETKTETCELLLEKREKKNRGARAGVTVIASYHPTVSTRLFADDSAALTQGVHLNYTIKAMQNYLVILENWLIDWRIAINVEKTQAIVFRKWGVIDPQTEIYFLKTTFIGSRSFVTWAYTSIVD</sequence>
<dbReference type="EMBL" id="BMAU01021376">
    <property type="protein sequence ID" value="GFY26566.1"/>
    <property type="molecule type" value="Genomic_DNA"/>
</dbReference>
<evidence type="ECO:0000256" key="1">
    <source>
        <dbReference type="SAM" id="MobiDB-lite"/>
    </source>
</evidence>
<accession>A0A8X7BC52</accession>
<dbReference type="Proteomes" id="UP000887159">
    <property type="component" value="Unassembled WGS sequence"/>
</dbReference>
<comment type="caution">
    <text evidence="2">The sequence shown here is derived from an EMBL/GenBank/DDBJ whole genome shotgun (WGS) entry which is preliminary data.</text>
</comment>
<gene>
    <name evidence="2" type="ORF">TNCV_2878961</name>
</gene>
<evidence type="ECO:0008006" key="4">
    <source>
        <dbReference type="Google" id="ProtNLM"/>
    </source>
</evidence>
<evidence type="ECO:0000313" key="2">
    <source>
        <dbReference type="EMBL" id="GFY26566.1"/>
    </source>
</evidence>
<protein>
    <recommendedName>
        <fullName evidence="4">RNA-directed DNA polymerase from mobile element jockey</fullName>
    </recommendedName>
</protein>
<reference evidence="2" key="1">
    <citation type="submission" date="2020-08" db="EMBL/GenBank/DDBJ databases">
        <title>Multicomponent nature underlies the extraordinary mechanical properties of spider dragline silk.</title>
        <authorList>
            <person name="Kono N."/>
            <person name="Nakamura H."/>
            <person name="Mori M."/>
            <person name="Yoshida Y."/>
            <person name="Ohtoshi R."/>
            <person name="Malay A.D."/>
            <person name="Moran D.A.P."/>
            <person name="Tomita M."/>
            <person name="Numata K."/>
            <person name="Arakawa K."/>
        </authorList>
    </citation>
    <scope>NUCLEOTIDE SEQUENCE</scope>
</reference>
<keyword evidence="3" id="KW-1185">Reference proteome</keyword>
<dbReference type="AlphaFoldDB" id="A0A8X7BC52"/>